<feature type="region of interest" description="Disordered" evidence="1">
    <location>
        <begin position="90"/>
        <end position="111"/>
    </location>
</feature>
<dbReference type="EMBL" id="MG011690">
    <property type="protein sequence ID" value="AVK75709.1"/>
    <property type="molecule type" value="Genomic_DNA"/>
</dbReference>
<gene>
    <name evidence="2" type="ORF">pneo_cds_102</name>
</gene>
<dbReference type="RefSeq" id="YP_009481712.1">
    <property type="nucleotide sequence ID" value="NC_037666.1"/>
</dbReference>
<feature type="compositionally biased region" description="Basic and acidic residues" evidence="1">
    <location>
        <begin position="98"/>
        <end position="111"/>
    </location>
</feature>
<dbReference type="Proteomes" id="UP000249287">
    <property type="component" value="Segment"/>
</dbReference>
<protein>
    <submittedName>
        <fullName evidence="2">Uncharacterized protein</fullName>
    </submittedName>
</protein>
<evidence type="ECO:0000256" key="1">
    <source>
        <dbReference type="SAM" id="MobiDB-lite"/>
    </source>
</evidence>
<name>A0A2U7UB87_9VIRU</name>
<organism evidence="2">
    <name type="scientific">Pandoravirus neocaledonia</name>
    <dbReference type="NCBI Taxonomy" id="2107708"/>
    <lineage>
        <taxon>Viruses</taxon>
        <taxon>Pandoravirus</taxon>
    </lineage>
</organism>
<evidence type="ECO:0000313" key="2">
    <source>
        <dbReference type="EMBL" id="AVK75709.1"/>
    </source>
</evidence>
<sequence length="111" mass="12597">MSDPKESGNATEEMRHCVDLMEGIAQGKPSRSTEAEKRMHQAAEKWLATTGLRYDVFDDDDYLSPTQDSINLGQCASIEEYHRRHKIKVHKNTTGASRGDRTEARWYPKGA</sequence>
<accession>A0A2U7UB87</accession>
<reference evidence="2" key="1">
    <citation type="journal article" date="2018" name="Nat. Commun.">
        <title>Diversity and evolution of the emerging Pandoraviridae family.</title>
        <authorList>
            <person name="Legendre M."/>
            <person name="Fabre E."/>
            <person name="Poirot O."/>
            <person name="Jeudy S."/>
            <person name="Lartigue A."/>
            <person name="Alempic J.M."/>
            <person name="Beucher L."/>
            <person name="Philippe N."/>
            <person name="Bertaux L."/>
            <person name="Christo-Foroux E."/>
            <person name="Labadie K."/>
            <person name="Coute Y."/>
            <person name="Abergel C."/>
            <person name="Claverie J.M."/>
        </authorList>
    </citation>
    <scope>NUCLEOTIDE SEQUENCE [LARGE SCALE GENOMIC DNA]</scope>
    <source>
        <strain evidence="2">Neocaledonia</strain>
    </source>
</reference>
<dbReference type="GeneID" id="36842422"/>
<proteinExistence type="predicted"/>
<dbReference type="KEGG" id="vg:36842422"/>